<dbReference type="InterPro" id="IPR006036">
    <property type="entry name" value="K_uptake_TrkA"/>
</dbReference>
<dbReference type="PRINTS" id="PR00335">
    <property type="entry name" value="KUPTAKETRKA"/>
</dbReference>
<keyword evidence="1" id="KW-0406">Ion transport</keyword>
<dbReference type="Pfam" id="PF02254">
    <property type="entry name" value="TrkA_N"/>
    <property type="match status" value="1"/>
</dbReference>
<dbReference type="Proteomes" id="UP000636949">
    <property type="component" value="Unassembled WGS sequence"/>
</dbReference>
<organism evidence="4 5">
    <name type="scientific">Cysteiniphilum litorale</name>
    <dbReference type="NCBI Taxonomy" id="2056700"/>
    <lineage>
        <taxon>Bacteria</taxon>
        <taxon>Pseudomonadati</taxon>
        <taxon>Pseudomonadota</taxon>
        <taxon>Gammaproteobacteria</taxon>
        <taxon>Thiotrichales</taxon>
        <taxon>Fastidiosibacteraceae</taxon>
        <taxon>Cysteiniphilum</taxon>
    </lineage>
</organism>
<reference evidence="4" key="1">
    <citation type="journal article" date="2014" name="Int. J. Syst. Evol. Microbiol.">
        <title>Complete genome sequence of Corynebacterium casei LMG S-19264T (=DSM 44701T), isolated from a smear-ripened cheese.</title>
        <authorList>
            <consortium name="US DOE Joint Genome Institute (JGI-PGF)"/>
            <person name="Walter F."/>
            <person name="Albersmeier A."/>
            <person name="Kalinowski J."/>
            <person name="Ruckert C."/>
        </authorList>
    </citation>
    <scope>NUCLEOTIDE SEQUENCE</scope>
    <source>
        <strain evidence="4">CGMCC 1.15758</strain>
    </source>
</reference>
<feature type="domain" description="RCK N-terminal" evidence="3">
    <location>
        <begin position="3"/>
        <end position="59"/>
    </location>
</feature>
<name>A0A8J3E7C6_9GAMM</name>
<proteinExistence type="predicted"/>
<comment type="caution">
    <text evidence="4">The sequence shown here is derived from an EMBL/GenBank/DDBJ whole genome shotgun (WGS) entry which is preliminary data.</text>
</comment>
<evidence type="ECO:0000259" key="3">
    <source>
        <dbReference type="Pfam" id="PF02254"/>
    </source>
</evidence>
<protein>
    <recommendedName>
        <fullName evidence="3">RCK N-terminal domain-containing protein</fullName>
    </recommendedName>
</protein>
<keyword evidence="2" id="KW-0630">Potassium</keyword>
<dbReference type="GO" id="GO:0005886">
    <property type="term" value="C:plasma membrane"/>
    <property type="evidence" value="ECO:0007669"/>
    <property type="project" value="InterPro"/>
</dbReference>
<sequence length="66" mass="7599">MKIIILGAGQVGSSLAKNLQKDHNISVVDERAERLRHIQNHFDVKTICARHHTPIFLKKQVLMMRI</sequence>
<evidence type="ECO:0000256" key="1">
    <source>
        <dbReference type="ARBA" id="ARBA00022538"/>
    </source>
</evidence>
<evidence type="ECO:0000256" key="2">
    <source>
        <dbReference type="ARBA" id="ARBA00022958"/>
    </source>
</evidence>
<keyword evidence="5" id="KW-1185">Reference proteome</keyword>
<accession>A0A8J3E7C6</accession>
<dbReference type="InterPro" id="IPR036291">
    <property type="entry name" value="NAD(P)-bd_dom_sf"/>
</dbReference>
<evidence type="ECO:0000313" key="4">
    <source>
        <dbReference type="EMBL" id="GGF87083.1"/>
    </source>
</evidence>
<dbReference type="InterPro" id="IPR003148">
    <property type="entry name" value="RCK_N"/>
</dbReference>
<dbReference type="Gene3D" id="3.40.50.720">
    <property type="entry name" value="NAD(P)-binding Rossmann-like Domain"/>
    <property type="match status" value="1"/>
</dbReference>
<gene>
    <name evidence="4" type="ORF">GCM10010995_00570</name>
</gene>
<reference evidence="4" key="2">
    <citation type="submission" date="2020-09" db="EMBL/GenBank/DDBJ databases">
        <authorList>
            <person name="Sun Q."/>
            <person name="Zhou Y."/>
        </authorList>
    </citation>
    <scope>NUCLEOTIDE SEQUENCE</scope>
    <source>
        <strain evidence="4">CGMCC 1.15758</strain>
    </source>
</reference>
<keyword evidence="1" id="KW-0813">Transport</keyword>
<dbReference type="EMBL" id="BMJS01000001">
    <property type="protein sequence ID" value="GGF87083.1"/>
    <property type="molecule type" value="Genomic_DNA"/>
</dbReference>
<evidence type="ECO:0000313" key="5">
    <source>
        <dbReference type="Proteomes" id="UP000636949"/>
    </source>
</evidence>
<dbReference type="AlphaFoldDB" id="A0A8J3E7C6"/>
<dbReference type="GO" id="GO:0015079">
    <property type="term" value="F:potassium ion transmembrane transporter activity"/>
    <property type="evidence" value="ECO:0007669"/>
    <property type="project" value="InterPro"/>
</dbReference>
<dbReference type="SUPFAM" id="SSF51735">
    <property type="entry name" value="NAD(P)-binding Rossmann-fold domains"/>
    <property type="match status" value="1"/>
</dbReference>
<keyword evidence="1" id="KW-0633">Potassium transport</keyword>